<comment type="subunit">
    <text evidence="4">Part of the Bam complex.</text>
</comment>
<evidence type="ECO:0000256" key="1">
    <source>
        <dbReference type="ARBA" id="ARBA00022729"/>
    </source>
</evidence>
<comment type="subcellular location">
    <subcellularLocation>
        <location evidence="4">Cell outer membrane</location>
        <topology evidence="4">Lipid-anchor</topology>
    </subcellularLocation>
</comment>
<feature type="domain" description="Pyrrolo-quinoline quinone repeat" evidence="5">
    <location>
        <begin position="59"/>
        <end position="97"/>
    </location>
</feature>
<dbReference type="InterPro" id="IPR002372">
    <property type="entry name" value="PQQ_rpt_dom"/>
</dbReference>
<accession>A0ABV9TC92</accession>
<dbReference type="InterPro" id="IPR017687">
    <property type="entry name" value="BamB"/>
</dbReference>
<dbReference type="Pfam" id="PF13360">
    <property type="entry name" value="PQQ_2"/>
    <property type="match status" value="2"/>
</dbReference>
<dbReference type="Proteomes" id="UP001595926">
    <property type="component" value="Unassembled WGS sequence"/>
</dbReference>
<organism evidence="6 7">
    <name type="scientific">Pseudofrancisella aestuarii</name>
    <dbReference type="NCBI Taxonomy" id="2670347"/>
    <lineage>
        <taxon>Bacteria</taxon>
        <taxon>Pseudomonadati</taxon>
        <taxon>Pseudomonadota</taxon>
        <taxon>Gammaproteobacteria</taxon>
        <taxon>Thiotrichales</taxon>
        <taxon>Francisellaceae</taxon>
        <taxon>Pseudofrancisella</taxon>
    </lineage>
</organism>
<comment type="caution">
    <text evidence="6">The sequence shown here is derived from an EMBL/GenBank/DDBJ whole genome shotgun (WGS) entry which is preliminary data.</text>
</comment>
<evidence type="ECO:0000313" key="7">
    <source>
        <dbReference type="Proteomes" id="UP001595926"/>
    </source>
</evidence>
<evidence type="ECO:0000313" key="6">
    <source>
        <dbReference type="EMBL" id="MFC4892426.1"/>
    </source>
</evidence>
<gene>
    <name evidence="4" type="primary">bamB</name>
    <name evidence="6" type="ORF">ACFPDQ_05115</name>
</gene>
<dbReference type="RefSeq" id="WP_119329821.1">
    <property type="nucleotide sequence ID" value="NZ_JBHSJH010000002.1"/>
</dbReference>
<dbReference type="HAMAP" id="MF_00923">
    <property type="entry name" value="OM_assembly_BamB"/>
    <property type="match status" value="1"/>
</dbReference>
<dbReference type="Gene3D" id="2.130.10.10">
    <property type="entry name" value="YVTN repeat-like/Quinoprotein amine dehydrogenase"/>
    <property type="match status" value="1"/>
</dbReference>
<comment type="similarity">
    <text evidence="4">Belongs to the BamB family.</text>
</comment>
<dbReference type="SMART" id="SM00564">
    <property type="entry name" value="PQQ"/>
    <property type="match status" value="7"/>
</dbReference>
<dbReference type="PANTHER" id="PTHR34512">
    <property type="entry name" value="CELL SURFACE PROTEIN"/>
    <property type="match status" value="1"/>
</dbReference>
<evidence type="ECO:0000259" key="5">
    <source>
        <dbReference type="Pfam" id="PF13360"/>
    </source>
</evidence>
<evidence type="ECO:0000256" key="4">
    <source>
        <dbReference type="HAMAP-Rule" id="MF_00923"/>
    </source>
</evidence>
<name>A0ABV9TC92_9GAMM</name>
<evidence type="ECO:0000256" key="2">
    <source>
        <dbReference type="ARBA" id="ARBA00023136"/>
    </source>
</evidence>
<dbReference type="InterPro" id="IPR015943">
    <property type="entry name" value="WD40/YVTN_repeat-like_dom_sf"/>
</dbReference>
<feature type="domain" description="Pyrrolo-quinoline quinone repeat" evidence="5">
    <location>
        <begin position="109"/>
        <end position="308"/>
    </location>
</feature>
<keyword evidence="4" id="KW-0449">Lipoprotein</keyword>
<dbReference type="InterPro" id="IPR018391">
    <property type="entry name" value="PQQ_b-propeller_rpt"/>
</dbReference>
<dbReference type="SUPFAM" id="SSF50998">
    <property type="entry name" value="Quinoprotein alcohol dehydrogenase-like"/>
    <property type="match status" value="1"/>
</dbReference>
<dbReference type="PANTHER" id="PTHR34512:SF30">
    <property type="entry name" value="OUTER MEMBRANE PROTEIN ASSEMBLY FACTOR BAMB"/>
    <property type="match status" value="1"/>
</dbReference>
<keyword evidence="4" id="KW-0564">Palmitate</keyword>
<dbReference type="InterPro" id="IPR011047">
    <property type="entry name" value="Quinoprotein_ADH-like_sf"/>
</dbReference>
<proteinExistence type="inferred from homology"/>
<keyword evidence="1 4" id="KW-0732">Signal</keyword>
<keyword evidence="3 4" id="KW-0998">Cell outer membrane</keyword>
<sequence length="462" mass="50141">MKNLFKKIIIPLICTFTVVSCTKSNIPPPTPLEENPPQAVLTTVKWKTPTGNGNGGIGNYNLSPTVTNNTVIVPNQNGKVFAIDLDTGSVKWQENTEAKISSQPNTIANAVVFGSIKGDLIALDTDNGQTLWKTTAPSSLFSQPTVYDNSVYIYTHDGSISAYNAINSEQLWTEPNILPDLILPGNSSPIVLNNTVMIGSSYGTILGFTVDDGDRTINIPIAISQGSSPADRMVDIVSTPMLYGDYLIFAAYQGAIVGIDKDKGKMLWAKKASIINNIEINDNAIFTTQADSSIKAYDITTGDILWTQDILKWRDITSPIYYKGMIVVGDYEGYLHFFNSINGQYLGRLRLTTPEDAYFTKGIKGELIPTEKGIVVEADNGDTYLVEAGSDAVIYTTVLSDHVLDKGKSVSHIDPVVIESDEEIENPEVISSGSSQKTTAPAKNVNIIVADLSPQKVNNEQN</sequence>
<reference evidence="7" key="1">
    <citation type="journal article" date="2019" name="Int. J. Syst. Evol. Microbiol.">
        <title>The Global Catalogue of Microorganisms (GCM) 10K type strain sequencing project: providing services to taxonomists for standard genome sequencing and annotation.</title>
        <authorList>
            <consortium name="The Broad Institute Genomics Platform"/>
            <consortium name="The Broad Institute Genome Sequencing Center for Infectious Disease"/>
            <person name="Wu L."/>
            <person name="Ma J."/>
        </authorList>
    </citation>
    <scope>NUCLEOTIDE SEQUENCE [LARGE SCALE GENOMIC DNA]</scope>
    <source>
        <strain evidence="7">CGMCC 1.13718</strain>
    </source>
</reference>
<keyword evidence="7" id="KW-1185">Reference proteome</keyword>
<comment type="function">
    <text evidence="4">Part of the outer membrane protein assembly complex, which is involved in assembly and insertion of beta-barrel proteins into the outer membrane.</text>
</comment>
<evidence type="ECO:0000256" key="3">
    <source>
        <dbReference type="ARBA" id="ARBA00023237"/>
    </source>
</evidence>
<protein>
    <recommendedName>
        <fullName evidence="4">Outer membrane protein assembly factor BamB</fullName>
    </recommendedName>
</protein>
<dbReference type="EMBL" id="JBHSJH010000002">
    <property type="protein sequence ID" value="MFC4892426.1"/>
    <property type="molecule type" value="Genomic_DNA"/>
</dbReference>
<dbReference type="PROSITE" id="PS51257">
    <property type="entry name" value="PROKAR_LIPOPROTEIN"/>
    <property type="match status" value="1"/>
</dbReference>
<keyword evidence="2 4" id="KW-0472">Membrane</keyword>